<dbReference type="InterPro" id="IPR050177">
    <property type="entry name" value="Lipid_A_modif_metabolic_enz"/>
</dbReference>
<dbReference type="Gene3D" id="3.40.50.720">
    <property type="entry name" value="NAD(P)-binding Rossmann-like Domain"/>
    <property type="match status" value="1"/>
</dbReference>
<dbReference type="InterPro" id="IPR001509">
    <property type="entry name" value="Epimerase_deHydtase"/>
</dbReference>
<dbReference type="EMBL" id="SGBD01000004">
    <property type="protein sequence ID" value="RZD14000.1"/>
    <property type="molecule type" value="Genomic_DNA"/>
</dbReference>
<evidence type="ECO:0000313" key="2">
    <source>
        <dbReference type="EMBL" id="RZD14000.1"/>
    </source>
</evidence>
<dbReference type="SUPFAM" id="SSF51735">
    <property type="entry name" value="NAD(P)-binding Rossmann-fold domains"/>
    <property type="match status" value="1"/>
</dbReference>
<evidence type="ECO:0000259" key="1">
    <source>
        <dbReference type="Pfam" id="PF01370"/>
    </source>
</evidence>
<comment type="caution">
    <text evidence="2">The sequence shown here is derived from an EMBL/GenBank/DDBJ whole genome shotgun (WGS) entry which is preliminary data.</text>
</comment>
<proteinExistence type="predicted"/>
<dbReference type="PANTHER" id="PTHR43245">
    <property type="entry name" value="BIFUNCTIONAL POLYMYXIN RESISTANCE PROTEIN ARNA"/>
    <property type="match status" value="1"/>
</dbReference>
<accession>A0A519B9N6</accession>
<dbReference type="PANTHER" id="PTHR43245:SF13">
    <property type="entry name" value="UDP-D-APIOSE_UDP-D-XYLOSE SYNTHASE 2"/>
    <property type="match status" value="1"/>
</dbReference>
<gene>
    <name evidence="2" type="ORF">EVJ47_07105</name>
</gene>
<dbReference type="AlphaFoldDB" id="A0A519B9N6"/>
<name>A0A519B9N6_9DELT</name>
<evidence type="ECO:0000313" key="3">
    <source>
        <dbReference type="Proteomes" id="UP000320813"/>
    </source>
</evidence>
<reference evidence="2 3" key="1">
    <citation type="submission" date="2019-01" db="EMBL/GenBank/DDBJ databases">
        <title>Insights into ecological role of a new deltaproteobacterial order Candidatus Sinidesulfobacterales (Sva0485) by metagenomics and metatranscriptomics.</title>
        <authorList>
            <person name="Tan S."/>
            <person name="Liu J."/>
            <person name="Fang Y."/>
            <person name="Hedlund B.P."/>
            <person name="Lian Z.H."/>
            <person name="Huang L.Y."/>
            <person name="Li J.T."/>
            <person name="Huang L.N."/>
            <person name="Li W.J."/>
            <person name="Jiang H.C."/>
            <person name="Dong H.L."/>
            <person name="Shu W.S."/>
        </authorList>
    </citation>
    <scope>NUCLEOTIDE SEQUENCE [LARGE SCALE GENOMIC DNA]</scope>
    <source>
        <strain evidence="2">AP3</strain>
    </source>
</reference>
<dbReference type="InterPro" id="IPR036291">
    <property type="entry name" value="NAD(P)-bd_dom_sf"/>
</dbReference>
<sequence>MKHTILGAGGSIGNVLTYELLKNKQSVRLVSRSKYQINGADSFKADITSFNETFESVKGSDIVYLCAGLPYDYRIWVELWPKIMKNAIDACIKAKTKLVFFDNVYMYGKVDGKMTESTPYNPVSRKGEVRAKIANMLETEIKKGNIQAIIARAADLYGPHITKTSMVYVLVIEKLMQGKSAQWMLDITKPHSFTYTVDCAKGLYLLTSKEDTFNQVWHLPTFNPAINLKTFIELVAGELGINPKYSVLKKWMVKSAGVFDKKASELYEMLYQYEFDYYFDSSKFNEYFKYKPMPYGEGIKETVLFVKNSAL</sequence>
<feature type="domain" description="NAD-dependent epimerase/dehydratase" evidence="1">
    <location>
        <begin position="5"/>
        <end position="211"/>
    </location>
</feature>
<dbReference type="Proteomes" id="UP000320813">
    <property type="component" value="Unassembled WGS sequence"/>
</dbReference>
<protein>
    <submittedName>
        <fullName evidence="2">NAD-dependent epimerase/dehydratase family protein</fullName>
    </submittedName>
</protein>
<dbReference type="Pfam" id="PF01370">
    <property type="entry name" value="Epimerase"/>
    <property type="match status" value="1"/>
</dbReference>
<organism evidence="2 3">
    <name type="scientific">Candidatus Acidulodesulfobacterium ferriphilum</name>
    <dbReference type="NCBI Taxonomy" id="2597223"/>
    <lineage>
        <taxon>Bacteria</taxon>
        <taxon>Deltaproteobacteria</taxon>
        <taxon>Candidatus Acidulodesulfobacterales</taxon>
        <taxon>Candidatus Acidulodesulfobacterium</taxon>
    </lineage>
</organism>